<dbReference type="InterPro" id="IPR036390">
    <property type="entry name" value="WH_DNA-bd_sf"/>
</dbReference>
<accession>A0A1K2I8L6</accession>
<keyword evidence="5" id="KW-0804">Transcription</keyword>
<dbReference type="SUPFAM" id="SSF46785">
    <property type="entry name" value="Winged helix' DNA-binding domain"/>
    <property type="match status" value="1"/>
</dbReference>
<feature type="domain" description="PRD" evidence="7">
    <location>
        <begin position="294"/>
        <end position="401"/>
    </location>
</feature>
<dbReference type="SUPFAM" id="SSF52794">
    <property type="entry name" value="PTS system IIB component-like"/>
    <property type="match status" value="1"/>
</dbReference>
<dbReference type="Pfam" id="PF05043">
    <property type="entry name" value="Mga"/>
    <property type="match status" value="1"/>
</dbReference>
<dbReference type="PROSITE" id="PS51099">
    <property type="entry name" value="PTS_EIIB_TYPE_2"/>
    <property type="match status" value="1"/>
</dbReference>
<evidence type="ECO:0000256" key="2">
    <source>
        <dbReference type="ARBA" id="ARBA00022737"/>
    </source>
</evidence>
<evidence type="ECO:0000256" key="5">
    <source>
        <dbReference type="ARBA" id="ARBA00023163"/>
    </source>
</evidence>
<feature type="domain" description="PTS EIIB type-2" evidence="6">
    <location>
        <begin position="405"/>
        <end position="495"/>
    </location>
</feature>
<dbReference type="EMBL" id="LT634362">
    <property type="protein sequence ID" value="SFZ88719.1"/>
    <property type="molecule type" value="Genomic_DNA"/>
</dbReference>
<evidence type="ECO:0000313" key="8">
    <source>
        <dbReference type="EMBL" id="SFZ88719.1"/>
    </source>
</evidence>
<dbReference type="InterPro" id="IPR011608">
    <property type="entry name" value="PRD"/>
</dbReference>
<dbReference type="PANTHER" id="PTHR30185">
    <property type="entry name" value="CRYPTIC BETA-GLUCOSIDE BGL OPERON ANTITERMINATOR"/>
    <property type="match status" value="1"/>
</dbReference>
<gene>
    <name evidence="8" type="ORF">LREN565_1832</name>
</gene>
<organism evidence="8">
    <name type="scientific">Loigolactobacillus rennini</name>
    <dbReference type="NCBI Taxonomy" id="238013"/>
    <lineage>
        <taxon>Bacteria</taxon>
        <taxon>Bacillati</taxon>
        <taxon>Bacillota</taxon>
        <taxon>Bacilli</taxon>
        <taxon>Lactobacillales</taxon>
        <taxon>Lactobacillaceae</taxon>
        <taxon>Loigolactobacillus</taxon>
    </lineage>
</organism>
<dbReference type="InterPro" id="IPR007737">
    <property type="entry name" value="Mga_HTH"/>
</dbReference>
<dbReference type="PANTHER" id="PTHR30185:SF18">
    <property type="entry name" value="TRANSCRIPTIONAL REGULATOR MTLR"/>
    <property type="match status" value="1"/>
</dbReference>
<protein>
    <submittedName>
        <fullName evidence="8">Transcriptional antiterminator of lichenan operon, BglG family</fullName>
    </submittedName>
</protein>
<evidence type="ECO:0000256" key="1">
    <source>
        <dbReference type="ARBA" id="ARBA00022679"/>
    </source>
</evidence>
<dbReference type="InterPro" id="IPR036388">
    <property type="entry name" value="WH-like_DNA-bd_sf"/>
</dbReference>
<keyword evidence="1" id="KW-0808">Transferase</keyword>
<dbReference type="GO" id="GO:0008982">
    <property type="term" value="F:protein-N(PI)-phosphohistidine-sugar phosphotransferase activity"/>
    <property type="evidence" value="ECO:0007669"/>
    <property type="project" value="InterPro"/>
</dbReference>
<dbReference type="GO" id="GO:0009401">
    <property type="term" value="P:phosphoenolpyruvate-dependent sugar phosphotransferase system"/>
    <property type="evidence" value="ECO:0007669"/>
    <property type="project" value="InterPro"/>
</dbReference>
<dbReference type="Pfam" id="PF08279">
    <property type="entry name" value="HTH_11"/>
    <property type="match status" value="1"/>
</dbReference>
<dbReference type="Gene3D" id="1.10.1790.10">
    <property type="entry name" value="PRD domain"/>
    <property type="match status" value="1"/>
</dbReference>
<dbReference type="InterPro" id="IPR013196">
    <property type="entry name" value="HTH_11"/>
</dbReference>
<dbReference type="CDD" id="cd05568">
    <property type="entry name" value="PTS_IIB_bgl_like"/>
    <property type="match status" value="1"/>
</dbReference>
<dbReference type="Pfam" id="PF00874">
    <property type="entry name" value="PRD"/>
    <property type="match status" value="1"/>
</dbReference>
<dbReference type="InterPro" id="IPR036095">
    <property type="entry name" value="PTS_EIIB-like_sf"/>
</dbReference>
<keyword evidence="2" id="KW-0677">Repeat</keyword>
<dbReference type="InterPro" id="IPR036634">
    <property type="entry name" value="PRD_sf"/>
</dbReference>
<evidence type="ECO:0000256" key="3">
    <source>
        <dbReference type="ARBA" id="ARBA00023015"/>
    </source>
</evidence>
<dbReference type="GO" id="GO:0006355">
    <property type="term" value="P:regulation of DNA-templated transcription"/>
    <property type="evidence" value="ECO:0007669"/>
    <property type="project" value="InterPro"/>
</dbReference>
<dbReference type="InterPro" id="IPR050661">
    <property type="entry name" value="BglG_antiterminators"/>
</dbReference>
<dbReference type="PROSITE" id="PS51372">
    <property type="entry name" value="PRD_2"/>
    <property type="match status" value="1"/>
</dbReference>
<name>A0A1K2I8L6_9LACO</name>
<dbReference type="SUPFAM" id="SSF63520">
    <property type="entry name" value="PTS-regulatory domain, PRD"/>
    <property type="match status" value="1"/>
</dbReference>
<evidence type="ECO:0000256" key="4">
    <source>
        <dbReference type="ARBA" id="ARBA00023159"/>
    </source>
</evidence>
<dbReference type="AlphaFoldDB" id="A0A1K2I8L6"/>
<keyword evidence="4" id="KW-0010">Activator</keyword>
<reference evidence="8" key="1">
    <citation type="submission" date="2016-11" db="EMBL/GenBank/DDBJ databases">
        <authorList>
            <person name="Jaros S."/>
            <person name="Januszkiewicz K."/>
            <person name="Wedrychowicz H."/>
        </authorList>
    </citation>
    <scope>NUCLEOTIDE SEQUENCE</scope>
    <source>
        <strain evidence="8">ACA-DC 565</strain>
    </source>
</reference>
<keyword evidence="3" id="KW-0805">Transcription regulation</keyword>
<proteinExistence type="predicted"/>
<dbReference type="Gene3D" id="3.40.50.2300">
    <property type="match status" value="1"/>
</dbReference>
<dbReference type="InterPro" id="IPR013011">
    <property type="entry name" value="PTS_EIIB_2"/>
</dbReference>
<evidence type="ECO:0000259" key="6">
    <source>
        <dbReference type="PROSITE" id="PS51099"/>
    </source>
</evidence>
<dbReference type="Gene3D" id="1.10.10.10">
    <property type="entry name" value="Winged helix-like DNA-binding domain superfamily/Winged helix DNA-binding domain"/>
    <property type="match status" value="2"/>
</dbReference>
<evidence type="ECO:0000259" key="7">
    <source>
        <dbReference type="PROSITE" id="PS51372"/>
    </source>
</evidence>
<sequence>MQLSKRQIKIVNHLLDNDRPLTTSQLAQHFKVSVRTIKYDLSDIKPWINARQNVLISKRNKGVWIQANGQEKSLIKRSLLKHKKFDYFPDPKQRAQQIIVLFGLTDGYMTTQQLENKLYVSKTTVVSDLNTVERQLNRYHVKLIRKNYYGYTITGLEANIRSVLEEIVQSTVNHYDLATIIDLFSVKPLEVKFGISDELDAIYQRIFKIVKQLKILTATSLDYNDILTIAIRLGIAVARLSINRPINSYCPVSIKESEKNQLPYQLFQQVFNCYDFSLLQDEYAYIANGPNANLKDQNIVVLTEKILNFVSTSTGHPYQKDNQLRTNLFSHLMMKLTSQYKFTNEYNPFVADVKQKYPRLFHAIYQVTKKEISANPAVVNDSFITFIALHFLVSLEKYVNRNHNIRIVYICSTGLGVTNLIQQKVEASLSGVEIAGFASFVNAKKEIKRLQPDLVISIFPLKEVTVPVIEVNPVPSNQDISKIKQKIADLKEIPEELLTPNNQTLATTNKREETVSRDLIIKGFTVYEQVKAIMGHVINSKYQDALLLHILMSVHRIYYDQQYQQVTDINHAFIKFIEPIKQVYLNNGLEINDSELVAIIEYLNFS</sequence>